<feature type="domain" description="Large ribosomal subunit protein uL6 alpha-beta" evidence="7">
    <location>
        <begin position="91"/>
        <end position="163"/>
    </location>
</feature>
<evidence type="ECO:0000313" key="9">
    <source>
        <dbReference type="Proteomes" id="UP000017148"/>
    </source>
</evidence>
<dbReference type="PROSITE" id="PS00525">
    <property type="entry name" value="RIBOSOMAL_L6_1"/>
    <property type="match status" value="1"/>
</dbReference>
<evidence type="ECO:0000256" key="5">
    <source>
        <dbReference type="RuleBase" id="RU003869"/>
    </source>
</evidence>
<proteinExistence type="inferred from homology"/>
<dbReference type="SUPFAM" id="SSF56053">
    <property type="entry name" value="Ribosomal protein L6"/>
    <property type="match status" value="2"/>
</dbReference>
<gene>
    <name evidence="4" type="primary">rplF</name>
    <name evidence="8" type="ORF">CALK_1792</name>
</gene>
<comment type="subunit">
    <text evidence="4">Part of the 50S ribosomal subunit.</text>
</comment>
<dbReference type="PANTHER" id="PTHR11655:SF14">
    <property type="entry name" value="LARGE RIBOSOMAL SUBUNIT PROTEIN UL6M"/>
    <property type="match status" value="1"/>
</dbReference>
<evidence type="ECO:0000256" key="2">
    <source>
        <dbReference type="ARBA" id="ARBA00022980"/>
    </source>
</evidence>
<dbReference type="OrthoDB" id="9805007at2"/>
<comment type="caution">
    <text evidence="8">The sequence shown here is derived from an EMBL/GenBank/DDBJ whole genome shotgun (WGS) entry which is preliminary data.</text>
</comment>
<dbReference type="Gene3D" id="3.90.930.12">
    <property type="entry name" value="Ribosomal protein L6, alpha-beta domain"/>
    <property type="match status" value="2"/>
</dbReference>
<name>U7D5Q3_9BACT</name>
<dbReference type="GO" id="GO:0002181">
    <property type="term" value="P:cytoplasmic translation"/>
    <property type="evidence" value="ECO:0007669"/>
    <property type="project" value="TreeGrafter"/>
</dbReference>
<dbReference type="RefSeq" id="WP_022637226.1">
    <property type="nucleotide sequence ID" value="NZ_ASJR01000015.1"/>
</dbReference>
<dbReference type="AlphaFoldDB" id="U7D5Q3"/>
<dbReference type="EMBL" id="ASJR01000015">
    <property type="protein sequence ID" value="ERP31303.1"/>
    <property type="molecule type" value="Genomic_DNA"/>
</dbReference>
<dbReference type="HAMAP" id="MF_01365_B">
    <property type="entry name" value="Ribosomal_uL6_B"/>
    <property type="match status" value="1"/>
</dbReference>
<dbReference type="InterPro" id="IPR019906">
    <property type="entry name" value="Ribosomal_uL6_bac-type"/>
</dbReference>
<accession>U7D5Q3</accession>
<evidence type="ECO:0000259" key="7">
    <source>
        <dbReference type="Pfam" id="PF00347"/>
    </source>
</evidence>
<dbReference type="Pfam" id="PF00347">
    <property type="entry name" value="Ribosomal_L6"/>
    <property type="match status" value="2"/>
</dbReference>
<feature type="domain" description="Large ribosomal subunit protein uL6 alpha-beta" evidence="7">
    <location>
        <begin position="11"/>
        <end position="81"/>
    </location>
</feature>
<keyword evidence="3 4" id="KW-0687">Ribonucleoprotein</keyword>
<organism evidence="8 9">
    <name type="scientific">Chitinivibrio alkaliphilus ACht1</name>
    <dbReference type="NCBI Taxonomy" id="1313304"/>
    <lineage>
        <taxon>Bacteria</taxon>
        <taxon>Pseudomonadati</taxon>
        <taxon>Fibrobacterota</taxon>
        <taxon>Chitinivibrionia</taxon>
        <taxon>Chitinivibrionales</taxon>
        <taxon>Chitinivibrionaceae</taxon>
        <taxon>Chitinivibrio</taxon>
    </lineage>
</organism>
<evidence type="ECO:0000256" key="1">
    <source>
        <dbReference type="ARBA" id="ARBA00009356"/>
    </source>
</evidence>
<dbReference type="GO" id="GO:0019843">
    <property type="term" value="F:rRNA binding"/>
    <property type="evidence" value="ECO:0007669"/>
    <property type="project" value="UniProtKB-UniRule"/>
</dbReference>
<evidence type="ECO:0000256" key="3">
    <source>
        <dbReference type="ARBA" id="ARBA00023274"/>
    </source>
</evidence>
<sequence length="177" mass="19031">MSRVGKKIISIPEGVTVTLDKATVFVKGPKGELSQEVFDGYTVQIDGSTVSVVADGEDKSYFPKWGLLTRLIENMVTGTSVGFSKQLVVDGVGYKSAVKGDVLTINAGFSHPFMYKAPEGVAFQVEGNTVTVSGYDKQVVGQVAAEIRAIRPPEPYKGKGIRYADEHIIRKEGKTSA</sequence>
<evidence type="ECO:0000256" key="4">
    <source>
        <dbReference type="HAMAP-Rule" id="MF_01365"/>
    </source>
</evidence>
<comment type="similarity">
    <text evidence="1 4 5">Belongs to the universal ribosomal protein uL6 family.</text>
</comment>
<keyword evidence="2 4" id="KW-0689">Ribosomal protein</keyword>
<dbReference type="InterPro" id="IPR036789">
    <property type="entry name" value="Ribosomal_uL6-like_a/b-dom_sf"/>
</dbReference>
<evidence type="ECO:0000256" key="6">
    <source>
        <dbReference type="RuleBase" id="RU003870"/>
    </source>
</evidence>
<keyword evidence="9" id="KW-1185">Reference proteome</keyword>
<comment type="function">
    <text evidence="4 6">This protein binds to the 23S rRNA, and is important in its secondary structure. It is located near the subunit interface in the base of the L7/L12 stalk, and near the tRNA binding site of the peptidyltransferase center.</text>
</comment>
<dbReference type="eggNOG" id="COG0097">
    <property type="taxonomic scope" value="Bacteria"/>
</dbReference>
<dbReference type="InterPro" id="IPR002358">
    <property type="entry name" value="Ribosomal_uL6_CS"/>
</dbReference>
<dbReference type="PANTHER" id="PTHR11655">
    <property type="entry name" value="60S/50S RIBOSOMAL PROTEIN L6/L9"/>
    <property type="match status" value="1"/>
</dbReference>
<dbReference type="GO" id="GO:0022625">
    <property type="term" value="C:cytosolic large ribosomal subunit"/>
    <property type="evidence" value="ECO:0007669"/>
    <property type="project" value="UniProtKB-UniRule"/>
</dbReference>
<keyword evidence="4 6" id="KW-0694">RNA-binding</keyword>
<dbReference type="PRINTS" id="PR00059">
    <property type="entry name" value="RIBOSOMALL6"/>
</dbReference>
<dbReference type="STRING" id="1313304.CALK_1792"/>
<dbReference type="Proteomes" id="UP000017148">
    <property type="component" value="Unassembled WGS sequence"/>
</dbReference>
<dbReference type="FunFam" id="3.90.930.12:FF:000001">
    <property type="entry name" value="50S ribosomal protein L6"/>
    <property type="match status" value="1"/>
</dbReference>
<evidence type="ECO:0000313" key="8">
    <source>
        <dbReference type="EMBL" id="ERP31303.1"/>
    </source>
</evidence>
<reference evidence="8 9" key="1">
    <citation type="journal article" date="2013" name="Environ. Microbiol.">
        <title>Genome analysis of Chitinivibrio alkaliphilus gen. nov., sp. nov., a novel extremely haloalkaliphilic anaerobic chitinolytic bacterium from the candidate phylum Termite Group 3.</title>
        <authorList>
            <person name="Sorokin D.Y."/>
            <person name="Gumerov V.M."/>
            <person name="Rakitin A.L."/>
            <person name="Beletsky A.V."/>
            <person name="Damste J.S."/>
            <person name="Muyzer G."/>
            <person name="Mardanov A.V."/>
            <person name="Ravin N.V."/>
        </authorList>
    </citation>
    <scope>NUCLEOTIDE SEQUENCE [LARGE SCALE GENOMIC DNA]</scope>
    <source>
        <strain evidence="8 9">ACht1</strain>
    </source>
</reference>
<dbReference type="NCBIfam" id="TIGR03654">
    <property type="entry name" value="L6_bact"/>
    <property type="match status" value="1"/>
</dbReference>
<dbReference type="PIRSF" id="PIRSF002162">
    <property type="entry name" value="Ribosomal_L6"/>
    <property type="match status" value="1"/>
</dbReference>
<protein>
    <recommendedName>
        <fullName evidence="4">Large ribosomal subunit protein uL6</fullName>
    </recommendedName>
</protein>
<keyword evidence="4 6" id="KW-0699">rRNA-binding</keyword>
<dbReference type="InterPro" id="IPR000702">
    <property type="entry name" value="Ribosomal_uL6-like"/>
</dbReference>
<dbReference type="InterPro" id="IPR020040">
    <property type="entry name" value="Ribosomal_uL6_a/b-dom"/>
</dbReference>
<dbReference type="GO" id="GO:0003735">
    <property type="term" value="F:structural constituent of ribosome"/>
    <property type="evidence" value="ECO:0007669"/>
    <property type="project" value="UniProtKB-UniRule"/>
</dbReference>
<dbReference type="PATRIC" id="fig|1313304.3.peg.1708"/>